<feature type="region of interest" description="Disordered" evidence="1">
    <location>
        <begin position="27"/>
        <end position="46"/>
    </location>
</feature>
<name>B6Z267_WHEAT</name>
<proteinExistence type="predicted"/>
<evidence type="ECO:0000313" key="2">
    <source>
        <dbReference type="EMBL" id="ACJ22508.1"/>
    </source>
</evidence>
<organism evidence="2">
    <name type="scientific">Triticum aestivum</name>
    <name type="common">Wheat</name>
    <dbReference type="NCBI Taxonomy" id="4565"/>
    <lineage>
        <taxon>Eukaryota</taxon>
        <taxon>Viridiplantae</taxon>
        <taxon>Streptophyta</taxon>
        <taxon>Embryophyta</taxon>
        <taxon>Tracheophyta</taxon>
        <taxon>Spermatophyta</taxon>
        <taxon>Magnoliopsida</taxon>
        <taxon>Liliopsida</taxon>
        <taxon>Poales</taxon>
        <taxon>Poaceae</taxon>
        <taxon>BOP clade</taxon>
        <taxon>Pooideae</taxon>
        <taxon>Triticodae</taxon>
        <taxon>Triticeae</taxon>
        <taxon>Triticinae</taxon>
        <taxon>Triticum</taxon>
    </lineage>
</organism>
<accession>B6Z267</accession>
<evidence type="ECO:0000256" key="1">
    <source>
        <dbReference type="SAM" id="MobiDB-lite"/>
    </source>
</evidence>
<protein>
    <submittedName>
        <fullName evidence="2">Uncharacterized protein</fullName>
    </submittedName>
</protein>
<sequence>MTYKIGTKALSAILDAMKLIRSPPVDSCSEYDPNDNSNLEESKADGLSCSPIKTSKLKRVIAEHEGAPAKSLKNMVVPEKSDSTPLILVVQPVTQNVGPTPADCTHTSLATPLAPPHRTCTPAKGIPISFAIAPAVPQKNPTPAKSTTSPPAEDLSQLQRWPIPADWNPIPFIPSLKDNAFNVVRDYVHIFPSWEDYCEDKHHFHIFLSNLRARVNLDSHDEQSLLVLFKEALQQYQCYLRKSHFDGKSINEFLVKSHVLNLEDIEWKNLVMHWSHCQDEEICSKKNSGLKRTTGYRKYASRCFALLIFLYPPFSTHQIYIYSYHKNTGNAYEEDSVVNFLNCPPPISMDKAFIEPVFTNNSEEDISVEQAQSHHLAQLLVLQLPSRANLS</sequence>
<reference evidence="2" key="1">
    <citation type="journal article" date="2008" name="Mol. Genet. Genomics">
        <title>Genome organisation and retrotransposon driven molecular evolution of the endosperm Hardness (Ha) locus in Triticum aestivum cv Glenlea.</title>
        <authorList>
            <person name="Ragupathy R."/>
            <person name="Cloutier S."/>
        </authorList>
    </citation>
    <scope>NUCLEOTIDE SEQUENCE</scope>
</reference>
<dbReference type="AlphaFoldDB" id="B6Z267"/>
<dbReference type="EMBL" id="EU835981">
    <property type="protein sequence ID" value="ACJ22508.1"/>
    <property type="molecule type" value="Genomic_DNA"/>
</dbReference>